<evidence type="ECO:0000256" key="7">
    <source>
        <dbReference type="ARBA" id="ARBA00024197"/>
    </source>
</evidence>
<evidence type="ECO:0000313" key="11">
    <source>
        <dbReference type="EMBL" id="MDG9698942.1"/>
    </source>
</evidence>
<evidence type="ECO:0000256" key="2">
    <source>
        <dbReference type="ARBA" id="ARBA00022475"/>
    </source>
</evidence>
<evidence type="ECO:0000313" key="12">
    <source>
        <dbReference type="Proteomes" id="UP001237156"/>
    </source>
</evidence>
<dbReference type="PANTHER" id="PTHR38035:SF1">
    <property type="entry name" value="ANCILLARY SECYEG TRANSLOCON SUBUNIT"/>
    <property type="match status" value="1"/>
</dbReference>
<dbReference type="PANTHER" id="PTHR38035">
    <property type="entry name" value="UPF0070 PROTEIN YFGM"/>
    <property type="match status" value="1"/>
</dbReference>
<keyword evidence="4 9" id="KW-1133">Transmembrane helix</keyword>
<keyword evidence="5 9" id="KW-0472">Membrane</keyword>
<evidence type="ECO:0000256" key="8">
    <source>
        <dbReference type="ARBA" id="ARBA00024235"/>
    </source>
</evidence>
<sequence>MATQHLDLEEQEQLAQLKHFWNRWGNLITWALIAVLGAFAAWNGWNFWQQRQAVQAAALYDQMEAATQAGDVERTTRVLADMQASYPGAEYTAQAALLAAKTLVEKEKTAEAKAALAWVAEKAADSGLQATARLRLASLLYADKAYDEALQQLSASFAPPFAPLAADRRGDVLLAQGKKDLAIAEYGKAYQGLSQERAEYRRLVGIKLTALGIDPEAGAAKSGEAK</sequence>
<evidence type="ECO:0000256" key="9">
    <source>
        <dbReference type="SAM" id="Phobius"/>
    </source>
</evidence>
<keyword evidence="12" id="KW-1185">Reference proteome</keyword>
<comment type="similarity">
    <text evidence="7">Belongs to the YfgM family.</text>
</comment>
<protein>
    <recommendedName>
        <fullName evidence="8">Ancillary SecYEG translocon subunit</fullName>
    </recommendedName>
</protein>
<dbReference type="Proteomes" id="UP001237156">
    <property type="component" value="Unassembled WGS sequence"/>
</dbReference>
<evidence type="ECO:0000256" key="3">
    <source>
        <dbReference type="ARBA" id="ARBA00022692"/>
    </source>
</evidence>
<dbReference type="InterPro" id="IPR018704">
    <property type="entry name" value="SecYEG/CpoB_TPR"/>
</dbReference>
<organism evidence="11 12">
    <name type="scientific">Ottowia cancrivicina</name>
    <dbReference type="NCBI Taxonomy" id="3040346"/>
    <lineage>
        <taxon>Bacteria</taxon>
        <taxon>Pseudomonadati</taxon>
        <taxon>Pseudomonadota</taxon>
        <taxon>Betaproteobacteria</taxon>
        <taxon>Burkholderiales</taxon>
        <taxon>Comamonadaceae</taxon>
        <taxon>Ottowia</taxon>
    </lineage>
</organism>
<dbReference type="InterPro" id="IPR011990">
    <property type="entry name" value="TPR-like_helical_dom_sf"/>
</dbReference>
<dbReference type="EMBL" id="JARVII010000006">
    <property type="protein sequence ID" value="MDG9698942.1"/>
    <property type="molecule type" value="Genomic_DNA"/>
</dbReference>
<name>A0AAW6RJM3_9BURK</name>
<proteinExistence type="inferred from homology"/>
<comment type="subcellular location">
    <subcellularLocation>
        <location evidence="1">Cell membrane</location>
        <topology evidence="1">Single-pass type II membrane protein</topology>
    </subcellularLocation>
</comment>
<dbReference type="Gene3D" id="1.25.40.10">
    <property type="entry name" value="Tetratricopeptide repeat domain"/>
    <property type="match status" value="1"/>
</dbReference>
<feature type="domain" description="Ancillary SecYEG translocon subunit/Cell division coordinator CpoB TPR" evidence="10">
    <location>
        <begin position="18"/>
        <end position="212"/>
    </location>
</feature>
<accession>A0AAW6RJM3</accession>
<reference evidence="11 12" key="1">
    <citation type="submission" date="2023-04" db="EMBL/GenBank/DDBJ databases">
        <title>Ottowia paracancer sp. nov., isolated from human stomach.</title>
        <authorList>
            <person name="Song Y."/>
        </authorList>
    </citation>
    <scope>NUCLEOTIDE SEQUENCE [LARGE SCALE GENOMIC DNA]</scope>
    <source>
        <strain evidence="11 12">10c7w1</strain>
    </source>
</reference>
<comment type="caution">
    <text evidence="11">The sequence shown here is derived from an EMBL/GenBank/DDBJ whole genome shotgun (WGS) entry which is preliminary data.</text>
</comment>
<dbReference type="GO" id="GO:0044877">
    <property type="term" value="F:protein-containing complex binding"/>
    <property type="evidence" value="ECO:0007669"/>
    <property type="project" value="InterPro"/>
</dbReference>
<dbReference type="PIRSF" id="PIRSF006170">
    <property type="entry name" value="YfgM"/>
    <property type="match status" value="1"/>
</dbReference>
<evidence type="ECO:0000256" key="1">
    <source>
        <dbReference type="ARBA" id="ARBA00004401"/>
    </source>
</evidence>
<gene>
    <name evidence="11" type="ORF">QB898_04275</name>
</gene>
<dbReference type="GO" id="GO:0005886">
    <property type="term" value="C:plasma membrane"/>
    <property type="evidence" value="ECO:0007669"/>
    <property type="project" value="UniProtKB-SubCell"/>
</dbReference>
<dbReference type="InterPro" id="IPR026039">
    <property type="entry name" value="YfgM"/>
</dbReference>
<dbReference type="SUPFAM" id="SSF48452">
    <property type="entry name" value="TPR-like"/>
    <property type="match status" value="1"/>
</dbReference>
<dbReference type="RefSeq" id="WP_279523937.1">
    <property type="nucleotide sequence ID" value="NZ_JARVII010000006.1"/>
</dbReference>
<keyword evidence="3 9" id="KW-0812">Transmembrane</keyword>
<feature type="transmembrane region" description="Helical" evidence="9">
    <location>
        <begin position="27"/>
        <end position="45"/>
    </location>
</feature>
<keyword evidence="6" id="KW-0143">Chaperone</keyword>
<evidence type="ECO:0000256" key="5">
    <source>
        <dbReference type="ARBA" id="ARBA00023136"/>
    </source>
</evidence>
<evidence type="ECO:0000256" key="4">
    <source>
        <dbReference type="ARBA" id="ARBA00022989"/>
    </source>
</evidence>
<keyword evidence="2" id="KW-1003">Cell membrane</keyword>
<evidence type="ECO:0000256" key="6">
    <source>
        <dbReference type="ARBA" id="ARBA00023186"/>
    </source>
</evidence>
<dbReference type="Pfam" id="PF09976">
    <property type="entry name" value="TPR_21"/>
    <property type="match status" value="1"/>
</dbReference>
<evidence type="ECO:0000259" key="10">
    <source>
        <dbReference type="Pfam" id="PF09976"/>
    </source>
</evidence>
<dbReference type="AlphaFoldDB" id="A0AAW6RJM3"/>